<dbReference type="AlphaFoldDB" id="A0A225VR78"/>
<dbReference type="PANTHER" id="PTHR40866:SF1">
    <property type="entry name" value="BED-TYPE DOMAIN-CONTAINING PROTEIN"/>
    <property type="match status" value="1"/>
</dbReference>
<dbReference type="InterPro" id="IPR012337">
    <property type="entry name" value="RNaseH-like_sf"/>
</dbReference>
<evidence type="ECO:0000313" key="2">
    <source>
        <dbReference type="Proteomes" id="UP000198211"/>
    </source>
</evidence>
<keyword evidence="2" id="KW-1185">Reference proteome</keyword>
<dbReference type="Proteomes" id="UP000198211">
    <property type="component" value="Unassembled WGS sequence"/>
</dbReference>
<protein>
    <submittedName>
        <fullName evidence="1">Uncharacterized protein</fullName>
    </submittedName>
</protein>
<gene>
    <name evidence="1" type="ORF">PHMEG_00019725</name>
</gene>
<name>A0A225VR78_9STRA</name>
<sequence length="112" mass="12232">MQGIAIKVASKLEKDLETLSGLMFDGWTHGDGTHTADTHVGLSKNILDVYNKIPQMIGFFVSNNCNTNQLIANKVGVQLVACARHWVNLAVSKFLAPYEDLTAKHAHGRTPS</sequence>
<comment type="caution">
    <text evidence="1">The sequence shown here is derived from an EMBL/GenBank/DDBJ whole genome shotgun (WGS) entry which is preliminary data.</text>
</comment>
<dbReference type="PANTHER" id="PTHR40866">
    <property type="entry name" value="BED-TYPE DOMAIN-CONTAINING PROTEIN"/>
    <property type="match status" value="1"/>
</dbReference>
<evidence type="ECO:0000313" key="1">
    <source>
        <dbReference type="EMBL" id="OWZ07832.1"/>
    </source>
</evidence>
<accession>A0A225VR78</accession>
<organism evidence="1 2">
    <name type="scientific">Phytophthora megakarya</name>
    <dbReference type="NCBI Taxonomy" id="4795"/>
    <lineage>
        <taxon>Eukaryota</taxon>
        <taxon>Sar</taxon>
        <taxon>Stramenopiles</taxon>
        <taxon>Oomycota</taxon>
        <taxon>Peronosporomycetes</taxon>
        <taxon>Peronosporales</taxon>
        <taxon>Peronosporaceae</taxon>
        <taxon>Phytophthora</taxon>
    </lineage>
</organism>
<dbReference type="EMBL" id="NBNE01003383">
    <property type="protein sequence ID" value="OWZ07832.1"/>
    <property type="molecule type" value="Genomic_DNA"/>
</dbReference>
<dbReference type="SUPFAM" id="SSF53098">
    <property type="entry name" value="Ribonuclease H-like"/>
    <property type="match status" value="1"/>
</dbReference>
<proteinExistence type="predicted"/>
<reference evidence="2" key="1">
    <citation type="submission" date="2017-03" db="EMBL/GenBank/DDBJ databases">
        <title>Phytopthora megakarya and P. palmivora, two closely related causual agents of cacao black pod achieved similar genome size and gene model numbers by different mechanisms.</title>
        <authorList>
            <person name="Ali S."/>
            <person name="Shao J."/>
            <person name="Larry D.J."/>
            <person name="Kronmiller B."/>
            <person name="Shen D."/>
            <person name="Strem M.D."/>
            <person name="Melnick R.L."/>
            <person name="Guiltinan M.J."/>
            <person name="Tyler B.M."/>
            <person name="Meinhardt L.W."/>
            <person name="Bailey B.A."/>
        </authorList>
    </citation>
    <scope>NUCLEOTIDE SEQUENCE [LARGE SCALE GENOMIC DNA]</scope>
    <source>
        <strain evidence="2">zdho120</strain>
    </source>
</reference>